<dbReference type="Proteomes" id="UP001059745">
    <property type="component" value="Chromosome 2"/>
</dbReference>
<dbReference type="InterPro" id="IPR000524">
    <property type="entry name" value="Tscrpt_reg_HTH_GntR"/>
</dbReference>
<dbReference type="Pfam" id="PF00392">
    <property type="entry name" value="GntR"/>
    <property type="match status" value="1"/>
</dbReference>
<dbReference type="GO" id="GO:0003677">
    <property type="term" value="F:DNA binding"/>
    <property type="evidence" value="ECO:0007669"/>
    <property type="project" value="UniProtKB-KW"/>
</dbReference>
<dbReference type="SUPFAM" id="SSF53383">
    <property type="entry name" value="PLP-dependent transferases"/>
    <property type="match status" value="1"/>
</dbReference>
<dbReference type="EMBL" id="CP104215">
    <property type="protein sequence ID" value="UWX73816.1"/>
    <property type="molecule type" value="Genomic_DNA"/>
</dbReference>
<protein>
    <submittedName>
        <fullName evidence="7">PLP-dependent aminotransferase family protein</fullName>
    </submittedName>
</protein>
<dbReference type="InterPro" id="IPR015421">
    <property type="entry name" value="PyrdxlP-dep_Trfase_major"/>
</dbReference>
<keyword evidence="7" id="KW-0032">Aminotransferase</keyword>
<dbReference type="PANTHER" id="PTHR46577">
    <property type="entry name" value="HTH-TYPE TRANSCRIPTIONAL REGULATORY PROTEIN GABR"/>
    <property type="match status" value="1"/>
</dbReference>
<dbReference type="InterPro" id="IPR015424">
    <property type="entry name" value="PyrdxlP-dep_Trfase"/>
</dbReference>
<dbReference type="Gene3D" id="3.40.640.10">
    <property type="entry name" value="Type I PLP-dependent aspartate aminotransferase-like (Major domain)"/>
    <property type="match status" value="1"/>
</dbReference>
<dbReference type="CDD" id="cd07377">
    <property type="entry name" value="WHTH_GntR"/>
    <property type="match status" value="1"/>
</dbReference>
<comment type="similarity">
    <text evidence="1">In the C-terminal section; belongs to the class-I pyridoxal-phosphate-dependent aminotransferase family.</text>
</comment>
<evidence type="ECO:0000256" key="2">
    <source>
        <dbReference type="ARBA" id="ARBA00022898"/>
    </source>
</evidence>
<evidence type="ECO:0000259" key="6">
    <source>
        <dbReference type="PROSITE" id="PS50949"/>
    </source>
</evidence>
<evidence type="ECO:0000256" key="3">
    <source>
        <dbReference type="ARBA" id="ARBA00023015"/>
    </source>
</evidence>
<dbReference type="InterPro" id="IPR036388">
    <property type="entry name" value="WH-like_DNA-bd_sf"/>
</dbReference>
<proteinExistence type="inferred from homology"/>
<dbReference type="Gene3D" id="3.90.1150.10">
    <property type="entry name" value="Aspartate Aminotransferase, domain 1"/>
    <property type="match status" value="1"/>
</dbReference>
<reference evidence="7" key="1">
    <citation type="submission" date="2022-09" db="EMBL/GenBank/DDBJ databases">
        <title>Genomic of Burkholderia gladioli.</title>
        <authorList>
            <person name="Wu H."/>
        </authorList>
    </citation>
    <scope>NUCLEOTIDE SEQUENCE</scope>
    <source>
        <strain evidence="7">ZN-S4</strain>
    </source>
</reference>
<dbReference type="PANTHER" id="PTHR46577:SF1">
    <property type="entry name" value="HTH-TYPE TRANSCRIPTIONAL REGULATORY PROTEIN GABR"/>
    <property type="match status" value="1"/>
</dbReference>
<dbReference type="CDD" id="cd00609">
    <property type="entry name" value="AAT_like"/>
    <property type="match status" value="1"/>
</dbReference>
<dbReference type="GO" id="GO:0008483">
    <property type="term" value="F:transaminase activity"/>
    <property type="evidence" value="ECO:0007669"/>
    <property type="project" value="UniProtKB-KW"/>
</dbReference>
<dbReference type="GO" id="GO:0030170">
    <property type="term" value="F:pyridoxal phosphate binding"/>
    <property type="evidence" value="ECO:0007669"/>
    <property type="project" value="InterPro"/>
</dbReference>
<keyword evidence="5" id="KW-0804">Transcription</keyword>
<dbReference type="InterPro" id="IPR004839">
    <property type="entry name" value="Aminotransferase_I/II_large"/>
</dbReference>
<evidence type="ECO:0000256" key="1">
    <source>
        <dbReference type="ARBA" id="ARBA00005384"/>
    </source>
</evidence>
<accession>A0AB38U1H9</accession>
<dbReference type="Pfam" id="PF00155">
    <property type="entry name" value="Aminotran_1_2"/>
    <property type="match status" value="1"/>
</dbReference>
<keyword evidence="4" id="KW-0238">DNA-binding</keyword>
<organism evidence="7 8">
    <name type="scientific">Burkholderia gladioli</name>
    <name type="common">Pseudomonas marginata</name>
    <name type="synonym">Phytomonas marginata</name>
    <dbReference type="NCBI Taxonomy" id="28095"/>
    <lineage>
        <taxon>Bacteria</taxon>
        <taxon>Pseudomonadati</taxon>
        <taxon>Pseudomonadota</taxon>
        <taxon>Betaproteobacteria</taxon>
        <taxon>Burkholderiales</taxon>
        <taxon>Burkholderiaceae</taxon>
        <taxon>Burkholderia</taxon>
    </lineage>
</organism>
<keyword evidence="2" id="KW-0663">Pyridoxal phosphate</keyword>
<name>A0AB38U1H9_BURGA</name>
<dbReference type="InterPro" id="IPR051446">
    <property type="entry name" value="HTH_trans_reg/aminotransferase"/>
</dbReference>
<dbReference type="RefSeq" id="WP_226284698.1">
    <property type="nucleotide sequence ID" value="NZ_CADEPT010000003.1"/>
</dbReference>
<dbReference type="AlphaFoldDB" id="A0AB38U1H9"/>
<dbReference type="Gene3D" id="1.10.10.10">
    <property type="entry name" value="Winged helix-like DNA-binding domain superfamily/Winged helix DNA-binding domain"/>
    <property type="match status" value="1"/>
</dbReference>
<gene>
    <name evidence="7" type="ORF">NYZ96_19930</name>
</gene>
<dbReference type="InterPro" id="IPR036390">
    <property type="entry name" value="WH_DNA-bd_sf"/>
</dbReference>
<keyword evidence="3" id="KW-0805">Transcription regulation</keyword>
<evidence type="ECO:0000313" key="7">
    <source>
        <dbReference type="EMBL" id="UWX73816.1"/>
    </source>
</evidence>
<sequence length="483" mass="51486">MKDQDNNPYNPNRPAGTVKPPWLVAIEISRGPRYLAIANGVKAALVNGTLKVGDRLPPQRELARLLQLNLGTVTRAFDELRSMGLIQGTVGRGTYLTLPASTDSPASLWDHSQPQGFIDLSHNFPEHAPGMAGAHALLGTQLRVEDAARLLATQVDAGHVAHRAAAARWLDSRGVPAVADHLVVTCGAQHGLLLALGALTRPGDIVLTEELTYYGLKSAAAMMGRSLVGVRMDAEGLLPEALDMACQRSGAKVLFCCPTLHNPTTATMSAARRREIVEVCRRRDLLIVEDDVYGWMPEEALPCLAILAPERTTYVTGLSKLVGPGLRIGFVVTPPQHVHALGVALRATTLMASPLNAAMATSVLESGEMTHIVETIREETRARQALVAASLPASAIVTRPGAFYFGLRTGNHQTGQGFARAAEAAGIGVTPYDLFEATPLTGSTLVRVCHNAAPDRDSLRRALAGLARMLDQPVAAPPFRQGI</sequence>
<dbReference type="GO" id="GO:0003700">
    <property type="term" value="F:DNA-binding transcription factor activity"/>
    <property type="evidence" value="ECO:0007669"/>
    <property type="project" value="InterPro"/>
</dbReference>
<evidence type="ECO:0000256" key="4">
    <source>
        <dbReference type="ARBA" id="ARBA00023125"/>
    </source>
</evidence>
<evidence type="ECO:0000313" key="8">
    <source>
        <dbReference type="Proteomes" id="UP001059745"/>
    </source>
</evidence>
<dbReference type="SUPFAM" id="SSF46785">
    <property type="entry name" value="Winged helix' DNA-binding domain"/>
    <property type="match status" value="1"/>
</dbReference>
<feature type="domain" description="HTH gntR-type" evidence="6">
    <location>
        <begin position="31"/>
        <end position="99"/>
    </location>
</feature>
<evidence type="ECO:0000256" key="5">
    <source>
        <dbReference type="ARBA" id="ARBA00023163"/>
    </source>
</evidence>
<dbReference type="PROSITE" id="PS50949">
    <property type="entry name" value="HTH_GNTR"/>
    <property type="match status" value="1"/>
</dbReference>
<keyword evidence="7" id="KW-0808">Transferase</keyword>
<dbReference type="InterPro" id="IPR015422">
    <property type="entry name" value="PyrdxlP-dep_Trfase_small"/>
</dbReference>
<dbReference type="SMART" id="SM00345">
    <property type="entry name" value="HTH_GNTR"/>
    <property type="match status" value="1"/>
</dbReference>